<dbReference type="EMBL" id="QKRW01000015">
    <property type="protein sequence ID" value="RAL64225.1"/>
    <property type="molecule type" value="Genomic_DNA"/>
</dbReference>
<evidence type="ECO:0000256" key="1">
    <source>
        <dbReference type="ARBA" id="ARBA00004123"/>
    </source>
</evidence>
<gene>
    <name evidence="7" type="ORF">DID88_002117</name>
</gene>
<keyword evidence="5" id="KW-0539">Nucleus</keyword>
<name>A0A395IV94_9HELO</name>
<evidence type="ECO:0000313" key="7">
    <source>
        <dbReference type="EMBL" id="RAL64225.1"/>
    </source>
</evidence>
<organism evidence="7 8">
    <name type="scientific">Monilinia fructigena</name>
    <dbReference type="NCBI Taxonomy" id="38457"/>
    <lineage>
        <taxon>Eukaryota</taxon>
        <taxon>Fungi</taxon>
        <taxon>Dikarya</taxon>
        <taxon>Ascomycota</taxon>
        <taxon>Pezizomycotina</taxon>
        <taxon>Leotiomycetes</taxon>
        <taxon>Helotiales</taxon>
        <taxon>Sclerotiniaceae</taxon>
        <taxon>Monilinia</taxon>
    </lineage>
</organism>
<dbReference type="Proteomes" id="UP000249056">
    <property type="component" value="Unassembled WGS sequence"/>
</dbReference>
<dbReference type="GO" id="GO:0008270">
    <property type="term" value="F:zinc ion binding"/>
    <property type="evidence" value="ECO:0007669"/>
    <property type="project" value="InterPro"/>
</dbReference>
<dbReference type="PANTHER" id="PTHR31845:SF32">
    <property type="entry name" value="MISCELLANEOUS ZN(II)2CYS6 TRANSCRIPTION FACTOR (EUROFUNG)-RELATED"/>
    <property type="match status" value="1"/>
</dbReference>
<keyword evidence="3" id="KW-0238">DNA-binding</keyword>
<dbReference type="SMART" id="SM00066">
    <property type="entry name" value="GAL4"/>
    <property type="match status" value="1"/>
</dbReference>
<keyword evidence="4" id="KW-0804">Transcription</keyword>
<sequence>MEEYNMERTVPPKVSRHGKACVNCARAKVKCVENNGVGACERCHRLAKDCQSITRTKRRKPVKKTTAAKTAELEQKLDGLVSLLNAANRIQDTTSSTASDHTALSQCHYQQRPVWSSMVQLAMGLVYDLGLNKAPPKEAPHLLLNFDARGRPKPFLPPAGSRQENRALLCLFSLSSRMHRGTTPPVIATQSFKAPASFYLKALKSQIENFKQQIPNEVRDNHTFLMHLYNTKLTIHEFISLQRACFRYGRLSTLRIPLYLLSILALYRLSVFEDPQWDVQLMRQQLDFSFVLDRIIKTWENVKNAAGLDEGMIKVDDVDIYTTNSKRIGLIKTWWDAKVAAETSGSVPSEKFANVNGSGSGCENITEQMAQAQHQGLEIPTFGMDMGQEPWMMVGGRMFSVRGVSGGYNDCTIYNALLNPMKMGQVGLYYNLAIIGTGKEKFVVYRSKEVGSGQLEVMYLYMLYNNENN</sequence>
<dbReference type="InterPro" id="IPR051089">
    <property type="entry name" value="prtT"/>
</dbReference>
<dbReference type="PANTHER" id="PTHR31845">
    <property type="entry name" value="FINGER DOMAIN PROTEIN, PUTATIVE-RELATED"/>
    <property type="match status" value="1"/>
</dbReference>
<feature type="domain" description="Zn(2)-C6 fungal-type" evidence="6">
    <location>
        <begin position="20"/>
        <end position="50"/>
    </location>
</feature>
<dbReference type="GO" id="GO:0000981">
    <property type="term" value="F:DNA-binding transcription factor activity, RNA polymerase II-specific"/>
    <property type="evidence" value="ECO:0007669"/>
    <property type="project" value="InterPro"/>
</dbReference>
<dbReference type="GO" id="GO:0000976">
    <property type="term" value="F:transcription cis-regulatory region binding"/>
    <property type="evidence" value="ECO:0007669"/>
    <property type="project" value="TreeGrafter"/>
</dbReference>
<dbReference type="GO" id="GO:0005634">
    <property type="term" value="C:nucleus"/>
    <property type="evidence" value="ECO:0007669"/>
    <property type="project" value="UniProtKB-SubCell"/>
</dbReference>
<dbReference type="CDD" id="cd00067">
    <property type="entry name" value="GAL4"/>
    <property type="match status" value="1"/>
</dbReference>
<dbReference type="SUPFAM" id="SSF57701">
    <property type="entry name" value="Zn2/Cys6 DNA-binding domain"/>
    <property type="match status" value="1"/>
</dbReference>
<dbReference type="AlphaFoldDB" id="A0A395IV94"/>
<evidence type="ECO:0000256" key="4">
    <source>
        <dbReference type="ARBA" id="ARBA00023163"/>
    </source>
</evidence>
<protein>
    <recommendedName>
        <fullName evidence="6">Zn(2)-C6 fungal-type domain-containing protein</fullName>
    </recommendedName>
</protein>
<accession>A0A395IV94</accession>
<evidence type="ECO:0000256" key="2">
    <source>
        <dbReference type="ARBA" id="ARBA00023015"/>
    </source>
</evidence>
<dbReference type="InterPro" id="IPR036864">
    <property type="entry name" value="Zn2-C6_fun-type_DNA-bd_sf"/>
</dbReference>
<evidence type="ECO:0000256" key="3">
    <source>
        <dbReference type="ARBA" id="ARBA00023125"/>
    </source>
</evidence>
<keyword evidence="2" id="KW-0805">Transcription regulation</keyword>
<dbReference type="PROSITE" id="PS00463">
    <property type="entry name" value="ZN2_CY6_FUNGAL_1"/>
    <property type="match status" value="1"/>
</dbReference>
<keyword evidence="8" id="KW-1185">Reference proteome</keyword>
<dbReference type="Gene3D" id="4.10.240.10">
    <property type="entry name" value="Zn(2)-C6 fungal-type DNA-binding domain"/>
    <property type="match status" value="1"/>
</dbReference>
<evidence type="ECO:0000313" key="8">
    <source>
        <dbReference type="Proteomes" id="UP000249056"/>
    </source>
</evidence>
<comment type="caution">
    <text evidence="7">The sequence shown here is derived from an EMBL/GenBank/DDBJ whole genome shotgun (WGS) entry which is preliminary data.</text>
</comment>
<dbReference type="OrthoDB" id="1600564at2759"/>
<evidence type="ECO:0000256" key="5">
    <source>
        <dbReference type="ARBA" id="ARBA00023242"/>
    </source>
</evidence>
<proteinExistence type="predicted"/>
<reference evidence="7 8" key="1">
    <citation type="submission" date="2018-06" db="EMBL/GenBank/DDBJ databases">
        <title>Genome Sequence of the Brown Rot Fungal Pathogen Monilinia fructigena.</title>
        <authorList>
            <person name="Landi L."/>
            <person name="De Miccolis Angelini R.M."/>
            <person name="Pollastro S."/>
            <person name="Abate D."/>
            <person name="Faretra F."/>
            <person name="Romanazzi G."/>
        </authorList>
    </citation>
    <scope>NUCLEOTIDE SEQUENCE [LARGE SCALE GENOMIC DNA]</scope>
    <source>
        <strain evidence="7 8">Mfrg269</strain>
    </source>
</reference>
<comment type="subcellular location">
    <subcellularLocation>
        <location evidence="1">Nucleus</location>
    </subcellularLocation>
</comment>
<dbReference type="InterPro" id="IPR001138">
    <property type="entry name" value="Zn2Cys6_DnaBD"/>
</dbReference>
<evidence type="ECO:0000259" key="6">
    <source>
        <dbReference type="PROSITE" id="PS00463"/>
    </source>
</evidence>